<evidence type="ECO:0000313" key="1">
    <source>
        <dbReference type="EMBL" id="MQL71176.1"/>
    </source>
</evidence>
<dbReference type="PANTHER" id="PTHR10826:SF36">
    <property type="entry name" value="OS08G0439900 PROTEIN"/>
    <property type="match status" value="1"/>
</dbReference>
<dbReference type="PANTHER" id="PTHR10826">
    <property type="entry name" value="COMPLEMENT COMPONENT 1"/>
    <property type="match status" value="1"/>
</dbReference>
<accession>A0A843TLS9</accession>
<dbReference type="EMBL" id="NMUH01000090">
    <property type="protein sequence ID" value="MQL71176.1"/>
    <property type="molecule type" value="Genomic_DNA"/>
</dbReference>
<comment type="caution">
    <text evidence="1">The sequence shown here is derived from an EMBL/GenBank/DDBJ whole genome shotgun (WGS) entry which is preliminary data.</text>
</comment>
<organism evidence="1 2">
    <name type="scientific">Colocasia esculenta</name>
    <name type="common">Wild taro</name>
    <name type="synonym">Arum esculentum</name>
    <dbReference type="NCBI Taxonomy" id="4460"/>
    <lineage>
        <taxon>Eukaryota</taxon>
        <taxon>Viridiplantae</taxon>
        <taxon>Streptophyta</taxon>
        <taxon>Embryophyta</taxon>
        <taxon>Tracheophyta</taxon>
        <taxon>Spermatophyta</taxon>
        <taxon>Magnoliopsida</taxon>
        <taxon>Liliopsida</taxon>
        <taxon>Araceae</taxon>
        <taxon>Aroideae</taxon>
        <taxon>Colocasieae</taxon>
        <taxon>Colocasia</taxon>
    </lineage>
</organism>
<dbReference type="Proteomes" id="UP000652761">
    <property type="component" value="Unassembled WGS sequence"/>
</dbReference>
<evidence type="ECO:0000313" key="2">
    <source>
        <dbReference type="Proteomes" id="UP000652761"/>
    </source>
</evidence>
<evidence type="ECO:0008006" key="3">
    <source>
        <dbReference type="Google" id="ProtNLM"/>
    </source>
</evidence>
<dbReference type="SUPFAM" id="SSF54529">
    <property type="entry name" value="Mitochondrial glycoprotein MAM33-like"/>
    <property type="match status" value="1"/>
</dbReference>
<dbReference type="GO" id="GO:0005759">
    <property type="term" value="C:mitochondrial matrix"/>
    <property type="evidence" value="ECO:0007669"/>
    <property type="project" value="InterPro"/>
</dbReference>
<dbReference type="Gene3D" id="3.10.280.10">
    <property type="entry name" value="Mitochondrial glycoprotein"/>
    <property type="match status" value="1"/>
</dbReference>
<dbReference type="SMR" id="A0A843TLS9"/>
<name>A0A843TLS9_COLES</name>
<keyword evidence="2" id="KW-1185">Reference proteome</keyword>
<dbReference type="InterPro" id="IPR036561">
    <property type="entry name" value="MAM33_sf"/>
</dbReference>
<sequence>MSAAMAGFLRHTRMASLFSPSRLQALIWPLSSRVPPRLSRSSPSAAASGTARGYIAKMRRSAFQENLLRILRTEIDYEIDVRPPQELVQKFKSFAVEDRPGERWITLRGKYGEDEIKVDVTMFDYAIPVPGDAKTEESGGENMKLHISLVVDVGKDPALGPVLQFICSAWPDALEIEHLHVVQYDRPVSCPFMGPRFKDMDDELQEAMQEYLEKRGVDDELAVFLHQYMMNKDRREYVRWMEIVKSYVEK</sequence>
<proteinExistence type="predicted"/>
<protein>
    <recommendedName>
        <fullName evidence="3">Mitochondrial glycoprotein</fullName>
    </recommendedName>
</protein>
<dbReference type="AlphaFoldDB" id="A0A843TLS9"/>
<dbReference type="OrthoDB" id="278212at2759"/>
<gene>
    <name evidence="1" type="ORF">Taro_003499</name>
</gene>
<reference evidence="1" key="1">
    <citation type="submission" date="2017-07" db="EMBL/GenBank/DDBJ databases">
        <title>Taro Niue Genome Assembly and Annotation.</title>
        <authorList>
            <person name="Atibalentja N."/>
            <person name="Keating K."/>
            <person name="Fields C.J."/>
        </authorList>
    </citation>
    <scope>NUCLEOTIDE SEQUENCE</scope>
    <source>
        <strain evidence="1">Niue_2</strain>
        <tissue evidence="1">Leaf</tissue>
    </source>
</reference>
<dbReference type="Pfam" id="PF02330">
    <property type="entry name" value="MAM33"/>
    <property type="match status" value="1"/>
</dbReference>
<dbReference type="InterPro" id="IPR003428">
    <property type="entry name" value="MAM33"/>
</dbReference>